<keyword evidence="1" id="KW-0812">Transmembrane</keyword>
<dbReference type="RefSeq" id="WP_123391286.1">
    <property type="nucleotide sequence ID" value="NZ_RKHO01000001.1"/>
</dbReference>
<dbReference type="EMBL" id="RKHO01000001">
    <property type="protein sequence ID" value="ROR91689.1"/>
    <property type="molecule type" value="Genomic_DNA"/>
</dbReference>
<name>A0A3N2CW27_9ACTN</name>
<keyword evidence="1" id="KW-0472">Membrane</keyword>
<protein>
    <submittedName>
        <fullName evidence="2">Uncharacterized protein</fullName>
    </submittedName>
</protein>
<keyword evidence="3" id="KW-1185">Reference proteome</keyword>
<evidence type="ECO:0000256" key="1">
    <source>
        <dbReference type="SAM" id="Phobius"/>
    </source>
</evidence>
<proteinExistence type="predicted"/>
<gene>
    <name evidence="2" type="ORF">EDD33_2562</name>
</gene>
<keyword evidence="1" id="KW-1133">Transmembrane helix</keyword>
<feature type="transmembrane region" description="Helical" evidence="1">
    <location>
        <begin position="12"/>
        <end position="39"/>
    </location>
</feature>
<reference evidence="2 3" key="1">
    <citation type="submission" date="2018-11" db="EMBL/GenBank/DDBJ databases">
        <title>Sequencing the genomes of 1000 actinobacteria strains.</title>
        <authorList>
            <person name="Klenk H.-P."/>
        </authorList>
    </citation>
    <scope>NUCLEOTIDE SEQUENCE [LARGE SCALE GENOMIC DNA]</scope>
    <source>
        <strain evidence="2 3">DSM 12652</strain>
    </source>
</reference>
<comment type="caution">
    <text evidence="2">The sequence shown here is derived from an EMBL/GenBank/DDBJ whole genome shotgun (WGS) entry which is preliminary data.</text>
</comment>
<accession>A0A3N2CW27</accession>
<dbReference type="Proteomes" id="UP000281738">
    <property type="component" value="Unassembled WGS sequence"/>
</dbReference>
<evidence type="ECO:0000313" key="3">
    <source>
        <dbReference type="Proteomes" id="UP000281738"/>
    </source>
</evidence>
<evidence type="ECO:0000313" key="2">
    <source>
        <dbReference type="EMBL" id="ROR91689.1"/>
    </source>
</evidence>
<organism evidence="2 3">
    <name type="scientific">Nocardioides aurantiacus</name>
    <dbReference type="NCBI Taxonomy" id="86796"/>
    <lineage>
        <taxon>Bacteria</taxon>
        <taxon>Bacillati</taxon>
        <taxon>Actinomycetota</taxon>
        <taxon>Actinomycetes</taxon>
        <taxon>Propionibacteriales</taxon>
        <taxon>Nocardioidaceae</taxon>
        <taxon>Nocardioides</taxon>
    </lineage>
</organism>
<sequence length="63" mass="6824">MSIVVLPHLLTFLVGFAVLTGLALVLAAVALVATTPVVAQNRRTRLRRHEGVLHYYGHLALGH</sequence>
<dbReference type="AlphaFoldDB" id="A0A3N2CW27"/>